<gene>
    <name evidence="2" type="primary">cobC</name>
    <name evidence="2" type="ORF">KVH43_09715</name>
</gene>
<evidence type="ECO:0000256" key="1">
    <source>
        <dbReference type="NCBIfam" id="TIGR03162"/>
    </source>
</evidence>
<name>A0ABX8RCJ1_9CLOT</name>
<dbReference type="NCBIfam" id="TIGR03162">
    <property type="entry name" value="ribazole_cobC"/>
    <property type="match status" value="1"/>
</dbReference>
<organism evidence="2 3">
    <name type="scientific">Crassaminicella indica</name>
    <dbReference type="NCBI Taxonomy" id="2855394"/>
    <lineage>
        <taxon>Bacteria</taxon>
        <taxon>Bacillati</taxon>
        <taxon>Bacillota</taxon>
        <taxon>Clostridia</taxon>
        <taxon>Eubacteriales</taxon>
        <taxon>Clostridiaceae</taxon>
        <taxon>Crassaminicella</taxon>
    </lineage>
</organism>
<dbReference type="PIRSF" id="PIRSF000709">
    <property type="entry name" value="6PFK_2-Ptase"/>
    <property type="match status" value="1"/>
</dbReference>
<accession>A0ABX8RCJ1</accession>
<dbReference type="RefSeq" id="WP_218282343.1">
    <property type="nucleotide sequence ID" value="NZ_CP078093.1"/>
</dbReference>
<keyword evidence="3" id="KW-1185">Reference proteome</keyword>
<dbReference type="PANTHER" id="PTHR11931">
    <property type="entry name" value="PHOSPHOGLYCERATE MUTASE"/>
    <property type="match status" value="1"/>
</dbReference>
<dbReference type="CDD" id="cd07067">
    <property type="entry name" value="HP_PGM_like"/>
    <property type="match status" value="1"/>
</dbReference>
<dbReference type="SMART" id="SM00855">
    <property type="entry name" value="PGAM"/>
    <property type="match status" value="1"/>
</dbReference>
<dbReference type="Proteomes" id="UP000886818">
    <property type="component" value="Chromosome"/>
</dbReference>
<sequence length="195" mass="22802">MKLIFVRHGETEDNNKGLYCGWNDVELTEKGMMQAKKVCEKLKERKIDYIITSDLNRTMKTAEMINKYHHKKIILEKKLREMNFGLWEGLSYKEIKKKYAKELSGWEADWIDYAPPFGESVRHMYKRVTSSIDNIIAEYKDKNILIVSHAGCIRAILAYLIGNGIEDYWKYKIENCGITTIEMVDKLPVLIGLNQ</sequence>
<proteinExistence type="predicted"/>
<evidence type="ECO:0000313" key="3">
    <source>
        <dbReference type="Proteomes" id="UP000886818"/>
    </source>
</evidence>
<dbReference type="InterPro" id="IPR017578">
    <property type="entry name" value="Ribazole_CobC"/>
</dbReference>
<protein>
    <recommendedName>
        <fullName evidence="1">Alpha-ribazole phosphatase</fullName>
        <ecNumber evidence="1">3.1.3.73</ecNumber>
    </recommendedName>
</protein>
<dbReference type="InterPro" id="IPR013078">
    <property type="entry name" value="His_Pase_superF_clade-1"/>
</dbReference>
<dbReference type="EC" id="3.1.3.73" evidence="1"/>
<reference evidence="2" key="1">
    <citation type="submission" date="2021-07" db="EMBL/GenBank/DDBJ databases">
        <title>Complete genome sequence of Crassaminicella sp. 143-21, isolated from a deep-sea hydrothermal vent.</title>
        <authorList>
            <person name="Li X."/>
        </authorList>
    </citation>
    <scope>NUCLEOTIDE SEQUENCE</scope>
    <source>
        <strain evidence="2">143-21</strain>
    </source>
</reference>
<dbReference type="EMBL" id="CP078093">
    <property type="protein sequence ID" value="QXM05645.1"/>
    <property type="molecule type" value="Genomic_DNA"/>
</dbReference>
<dbReference type="Pfam" id="PF00300">
    <property type="entry name" value="His_Phos_1"/>
    <property type="match status" value="1"/>
</dbReference>
<dbReference type="InterPro" id="IPR005952">
    <property type="entry name" value="Phosphogly_mut1"/>
</dbReference>
<evidence type="ECO:0000313" key="2">
    <source>
        <dbReference type="EMBL" id="QXM05645.1"/>
    </source>
</evidence>